<reference evidence="1" key="1">
    <citation type="submission" date="2021-11" db="EMBL/GenBank/DDBJ databases">
        <authorList>
            <person name="Schell T."/>
        </authorList>
    </citation>
    <scope>NUCLEOTIDE SEQUENCE</scope>
    <source>
        <strain evidence="1">M5</strain>
    </source>
</reference>
<proteinExistence type="predicted"/>
<protein>
    <submittedName>
        <fullName evidence="1">Uncharacterized protein</fullName>
    </submittedName>
</protein>
<keyword evidence="2" id="KW-1185">Reference proteome</keyword>
<dbReference type="Proteomes" id="UP000789390">
    <property type="component" value="Unassembled WGS sequence"/>
</dbReference>
<evidence type="ECO:0000313" key="1">
    <source>
        <dbReference type="EMBL" id="CAH0103859.1"/>
    </source>
</evidence>
<dbReference type="EMBL" id="CAKKLH010000116">
    <property type="protein sequence ID" value="CAH0103859.1"/>
    <property type="molecule type" value="Genomic_DNA"/>
</dbReference>
<dbReference type="AlphaFoldDB" id="A0A8J2RG71"/>
<dbReference type="OrthoDB" id="6364680at2759"/>
<evidence type="ECO:0000313" key="2">
    <source>
        <dbReference type="Proteomes" id="UP000789390"/>
    </source>
</evidence>
<sequence>MAKHNIDKLKSKIFDLSKRKSSVLTSWIVKGVGENNLTSAREKYKRNVNRDKKASVSASELFANPKLDETFYAALKSAKNSNALMSNIDQLEKVYRKQTDVVLDMAKLLFFLRDRKSKRSDKDSKALKTLSLLWAHLFREITHSRQRGPFWSNTLFRARPIQL</sequence>
<organism evidence="1 2">
    <name type="scientific">Daphnia galeata</name>
    <dbReference type="NCBI Taxonomy" id="27404"/>
    <lineage>
        <taxon>Eukaryota</taxon>
        <taxon>Metazoa</taxon>
        <taxon>Ecdysozoa</taxon>
        <taxon>Arthropoda</taxon>
        <taxon>Crustacea</taxon>
        <taxon>Branchiopoda</taxon>
        <taxon>Diplostraca</taxon>
        <taxon>Cladocera</taxon>
        <taxon>Anomopoda</taxon>
        <taxon>Daphniidae</taxon>
        <taxon>Daphnia</taxon>
    </lineage>
</organism>
<accession>A0A8J2RG71</accession>
<name>A0A8J2RG71_9CRUS</name>
<comment type="caution">
    <text evidence="1">The sequence shown here is derived from an EMBL/GenBank/DDBJ whole genome shotgun (WGS) entry which is preliminary data.</text>
</comment>
<gene>
    <name evidence="1" type="ORF">DGAL_LOCUS6536</name>
</gene>